<dbReference type="Proteomes" id="UP001233999">
    <property type="component" value="Unassembled WGS sequence"/>
</dbReference>
<sequence>LDLCEAPNYRIFFENKINLERESNPGPCYAFYFRSVFVHHFLAILCTSLTNNVGLRFFCETSSSVAGLVEDRPHLNRLYRSLVNVDVMMNNVLWTGHYSIITTSSHENKPKLNSMKTKYSKLKYGE</sequence>
<dbReference type="EMBL" id="JASPKZ010004194">
    <property type="protein sequence ID" value="KAJ9590809.1"/>
    <property type="molecule type" value="Genomic_DNA"/>
</dbReference>
<gene>
    <name evidence="1" type="ORF">L9F63_016140</name>
</gene>
<keyword evidence="2" id="KW-1185">Reference proteome</keyword>
<dbReference type="AlphaFoldDB" id="A0AAD8A1I5"/>
<evidence type="ECO:0000313" key="2">
    <source>
        <dbReference type="Proteomes" id="UP001233999"/>
    </source>
</evidence>
<comment type="caution">
    <text evidence="1">The sequence shown here is derived from an EMBL/GenBank/DDBJ whole genome shotgun (WGS) entry which is preliminary data.</text>
</comment>
<reference evidence="1" key="1">
    <citation type="journal article" date="2023" name="IScience">
        <title>Live-bearing cockroach genome reveals convergent evolutionary mechanisms linked to viviparity in insects and beyond.</title>
        <authorList>
            <person name="Fouks B."/>
            <person name="Harrison M.C."/>
            <person name="Mikhailova A.A."/>
            <person name="Marchal E."/>
            <person name="English S."/>
            <person name="Carruthers M."/>
            <person name="Jennings E.C."/>
            <person name="Chiamaka E.L."/>
            <person name="Frigard R.A."/>
            <person name="Pippel M."/>
            <person name="Attardo G.M."/>
            <person name="Benoit J.B."/>
            <person name="Bornberg-Bauer E."/>
            <person name="Tobe S.S."/>
        </authorList>
    </citation>
    <scope>NUCLEOTIDE SEQUENCE</scope>
    <source>
        <strain evidence="1">Stay&amp;Tobe</strain>
    </source>
</reference>
<name>A0AAD8A1I5_DIPPU</name>
<protein>
    <submittedName>
        <fullName evidence="1">Uncharacterized protein</fullName>
    </submittedName>
</protein>
<organism evidence="1 2">
    <name type="scientific">Diploptera punctata</name>
    <name type="common">Pacific beetle cockroach</name>
    <dbReference type="NCBI Taxonomy" id="6984"/>
    <lineage>
        <taxon>Eukaryota</taxon>
        <taxon>Metazoa</taxon>
        <taxon>Ecdysozoa</taxon>
        <taxon>Arthropoda</taxon>
        <taxon>Hexapoda</taxon>
        <taxon>Insecta</taxon>
        <taxon>Pterygota</taxon>
        <taxon>Neoptera</taxon>
        <taxon>Polyneoptera</taxon>
        <taxon>Dictyoptera</taxon>
        <taxon>Blattodea</taxon>
        <taxon>Blaberoidea</taxon>
        <taxon>Blaberidae</taxon>
        <taxon>Diplopterinae</taxon>
        <taxon>Diploptera</taxon>
    </lineage>
</organism>
<proteinExistence type="predicted"/>
<feature type="non-terminal residue" evidence="1">
    <location>
        <position position="126"/>
    </location>
</feature>
<accession>A0AAD8A1I5</accession>
<evidence type="ECO:0000313" key="1">
    <source>
        <dbReference type="EMBL" id="KAJ9590809.1"/>
    </source>
</evidence>
<feature type="non-terminal residue" evidence="1">
    <location>
        <position position="1"/>
    </location>
</feature>
<reference evidence="1" key="2">
    <citation type="submission" date="2023-05" db="EMBL/GenBank/DDBJ databases">
        <authorList>
            <person name="Fouks B."/>
        </authorList>
    </citation>
    <scope>NUCLEOTIDE SEQUENCE</scope>
    <source>
        <strain evidence="1">Stay&amp;Tobe</strain>
        <tissue evidence="1">Testes</tissue>
    </source>
</reference>